<dbReference type="InterPro" id="IPR051449">
    <property type="entry name" value="ABC-2_transporter_component"/>
</dbReference>
<dbReference type="Pfam" id="PF12698">
    <property type="entry name" value="ABC2_membrane_3"/>
    <property type="match status" value="1"/>
</dbReference>
<protein>
    <submittedName>
        <fullName evidence="10">ABC-2 type transport system permease</fullName>
    </submittedName>
</protein>
<sequence>MRYKALVQRILKEMIRDKRTLLLMMVAPLFILTLMHVVFDHETDTQLVVGYRQVPDSLIEQFPDTVTLTAFTTDTSAKKLIEQHQLDAFIETTGTKLTVTYENADPNKSKQLAGLLPSLLMSSAMQNLPRTNELPHYTITNQYVYGNDDSDFFDTLFPILIGFFVFFFVFLISGISLLRERTKKTLERLLATPVKRSEIIFGYMTGYGLFAIVQTILIVLYATYILDLTIAGELIWVFVINLLIALVALSMGLFVSTFASSEFQMMQFIPLVVIPQIFFAGIIPIDTMANWVQTVGKFLPLTYAGDALTSVMFKGQGFDTIAGDLGMLMLFALLFTLANILGLRKYRKV</sequence>
<name>A0ABZ2SWR5_9ENTE</name>
<feature type="transmembrane region" description="Helical" evidence="8">
    <location>
        <begin position="234"/>
        <end position="256"/>
    </location>
</feature>
<feature type="transmembrane region" description="Helical" evidence="8">
    <location>
        <begin position="199"/>
        <end position="222"/>
    </location>
</feature>
<dbReference type="InterPro" id="IPR047817">
    <property type="entry name" value="ABC2_TM_bact-type"/>
</dbReference>
<evidence type="ECO:0000313" key="10">
    <source>
        <dbReference type="EMBL" id="WYJ78394.1"/>
    </source>
</evidence>
<evidence type="ECO:0000256" key="6">
    <source>
        <dbReference type="ARBA" id="ARBA00022989"/>
    </source>
</evidence>
<organism evidence="10 11">
    <name type="scientific">Candidatus Enterococcus lowellii</name>
    <dbReference type="NCBI Taxonomy" id="2230877"/>
    <lineage>
        <taxon>Bacteria</taxon>
        <taxon>Bacillati</taxon>
        <taxon>Bacillota</taxon>
        <taxon>Bacilli</taxon>
        <taxon>Lactobacillales</taxon>
        <taxon>Enterococcaceae</taxon>
        <taxon>Enterococcus</taxon>
    </lineage>
</organism>
<reference evidence="10 11" key="2">
    <citation type="submission" date="2024-03" db="EMBL/GenBank/DDBJ databases">
        <title>The Genome Sequence of Enterococcus sp. DIV2402.</title>
        <authorList>
            <consortium name="The Broad Institute Genomics Platform"/>
            <consortium name="The Broad Institute Microbial Omics Core"/>
            <consortium name="The Broad Institute Genomic Center for Infectious Diseases"/>
            <person name="Earl A."/>
            <person name="Manson A."/>
            <person name="Gilmore M."/>
            <person name="Schwartman J."/>
            <person name="Shea T."/>
            <person name="Abouelleil A."/>
            <person name="Cao P."/>
            <person name="Chapman S."/>
            <person name="Cusick C."/>
            <person name="Young S."/>
            <person name="Neafsey D."/>
            <person name="Nusbaum C."/>
            <person name="Birren B."/>
        </authorList>
    </citation>
    <scope>NUCLEOTIDE SEQUENCE [LARGE SCALE GENOMIC DNA]</scope>
    <source>
        <strain evidence="10 11">DIV2402</strain>
    </source>
</reference>
<keyword evidence="3" id="KW-0813">Transport</keyword>
<reference evidence="10 11" key="1">
    <citation type="submission" date="2021-03" db="EMBL/GenBank/DDBJ databases">
        <authorList>
            <person name="Gilmore M.S."/>
            <person name="Schwartzman J."/>
            <person name="Van Tyne D."/>
            <person name="Martin M."/>
            <person name="Earl A.M."/>
            <person name="Manson A.L."/>
            <person name="Straub T."/>
            <person name="Salamzade R."/>
            <person name="Saavedra J."/>
            <person name="Lebreton F."/>
            <person name="Prichula J."/>
            <person name="Schaufler K."/>
            <person name="Gaca A."/>
            <person name="Sgardioli B."/>
            <person name="Wagenaar J."/>
            <person name="Strong T."/>
        </authorList>
    </citation>
    <scope>NUCLEOTIDE SEQUENCE [LARGE SCALE GENOMIC DNA]</scope>
    <source>
        <strain evidence="10 11">DIV2402</strain>
    </source>
</reference>
<evidence type="ECO:0000256" key="3">
    <source>
        <dbReference type="ARBA" id="ARBA00022448"/>
    </source>
</evidence>
<feature type="transmembrane region" description="Helical" evidence="8">
    <location>
        <begin position="21"/>
        <end position="39"/>
    </location>
</feature>
<dbReference type="PANTHER" id="PTHR30294">
    <property type="entry name" value="MEMBRANE COMPONENT OF ABC TRANSPORTER YHHJ-RELATED"/>
    <property type="match status" value="1"/>
</dbReference>
<feature type="domain" description="ABC transmembrane type-2" evidence="9">
    <location>
        <begin position="121"/>
        <end position="346"/>
    </location>
</feature>
<keyword evidence="11" id="KW-1185">Reference proteome</keyword>
<evidence type="ECO:0000313" key="11">
    <source>
        <dbReference type="Proteomes" id="UP000664701"/>
    </source>
</evidence>
<evidence type="ECO:0000256" key="4">
    <source>
        <dbReference type="ARBA" id="ARBA00022475"/>
    </source>
</evidence>
<proteinExistence type="inferred from homology"/>
<feature type="transmembrane region" description="Helical" evidence="8">
    <location>
        <begin position="156"/>
        <end position="178"/>
    </location>
</feature>
<evidence type="ECO:0000256" key="5">
    <source>
        <dbReference type="ARBA" id="ARBA00022692"/>
    </source>
</evidence>
<keyword evidence="7 8" id="KW-0472">Membrane</keyword>
<keyword evidence="4" id="KW-1003">Cell membrane</keyword>
<evidence type="ECO:0000256" key="1">
    <source>
        <dbReference type="ARBA" id="ARBA00004651"/>
    </source>
</evidence>
<feature type="transmembrane region" description="Helical" evidence="8">
    <location>
        <begin position="268"/>
        <end position="285"/>
    </location>
</feature>
<evidence type="ECO:0000256" key="7">
    <source>
        <dbReference type="ARBA" id="ARBA00023136"/>
    </source>
</evidence>
<dbReference type="PANTHER" id="PTHR30294:SF38">
    <property type="entry name" value="TRANSPORT PERMEASE PROTEIN"/>
    <property type="match status" value="1"/>
</dbReference>
<keyword evidence="6 8" id="KW-1133">Transmembrane helix</keyword>
<comment type="subcellular location">
    <subcellularLocation>
        <location evidence="1">Cell membrane</location>
        <topology evidence="1">Multi-pass membrane protein</topology>
    </subcellularLocation>
</comment>
<comment type="similarity">
    <text evidence="2">Belongs to the ABC-2 integral membrane protein family.</text>
</comment>
<dbReference type="EMBL" id="CP147251">
    <property type="protein sequence ID" value="WYJ78394.1"/>
    <property type="molecule type" value="Genomic_DNA"/>
</dbReference>
<evidence type="ECO:0000259" key="9">
    <source>
        <dbReference type="PROSITE" id="PS51012"/>
    </source>
</evidence>
<dbReference type="Proteomes" id="UP000664701">
    <property type="component" value="Chromosome"/>
</dbReference>
<accession>A0ABZ2SWR5</accession>
<evidence type="ECO:0000256" key="2">
    <source>
        <dbReference type="ARBA" id="ARBA00007783"/>
    </source>
</evidence>
<feature type="transmembrane region" description="Helical" evidence="8">
    <location>
        <begin position="321"/>
        <end position="343"/>
    </location>
</feature>
<dbReference type="PROSITE" id="PS51012">
    <property type="entry name" value="ABC_TM2"/>
    <property type="match status" value="1"/>
</dbReference>
<evidence type="ECO:0000256" key="8">
    <source>
        <dbReference type="SAM" id="Phobius"/>
    </source>
</evidence>
<gene>
    <name evidence="10" type="ORF">DOK78_003051</name>
</gene>
<dbReference type="InterPro" id="IPR013525">
    <property type="entry name" value="ABC2_TM"/>
</dbReference>
<dbReference type="RefSeq" id="WP_207871510.1">
    <property type="nucleotide sequence ID" value="NZ_CP147251.1"/>
</dbReference>
<keyword evidence="5 8" id="KW-0812">Transmembrane</keyword>